<dbReference type="RefSeq" id="WP_052641168.1">
    <property type="nucleotide sequence ID" value="NZ_CANLQM010000005.1"/>
</dbReference>
<organism evidence="2 3">
    <name type="scientific">Pseudorhizobium flavum</name>
    <dbReference type="NCBI Taxonomy" id="1335061"/>
    <lineage>
        <taxon>Bacteria</taxon>
        <taxon>Pseudomonadati</taxon>
        <taxon>Pseudomonadota</taxon>
        <taxon>Alphaproteobacteria</taxon>
        <taxon>Hyphomicrobiales</taxon>
        <taxon>Rhizobiaceae</taxon>
        <taxon>Rhizobium/Agrobacterium group</taxon>
        <taxon>Pseudorhizobium</taxon>
    </lineage>
</organism>
<keyword evidence="1" id="KW-1133">Transmembrane helix</keyword>
<gene>
    <name evidence="2" type="ORF">HNQ75_002437</name>
</gene>
<accession>A0A7W9YXY4</accession>
<comment type="caution">
    <text evidence="2">The sequence shown here is derived from an EMBL/GenBank/DDBJ whole genome shotgun (WGS) entry which is preliminary data.</text>
</comment>
<evidence type="ECO:0000256" key="1">
    <source>
        <dbReference type="SAM" id="Phobius"/>
    </source>
</evidence>
<keyword evidence="1" id="KW-0812">Transmembrane</keyword>
<feature type="transmembrane region" description="Helical" evidence="1">
    <location>
        <begin position="21"/>
        <end position="44"/>
    </location>
</feature>
<proteinExistence type="predicted"/>
<dbReference type="AlphaFoldDB" id="A0A7W9YXY4"/>
<sequence>MPIRKDEMTPDEARRDHVDMLRFLAINAAFGIMLGIGIAFALYWFNLYGLGTHIARSQTPILSFVMIAAPLALTFGGAVTASAIMLMPYKRKGEL</sequence>
<keyword evidence="1" id="KW-0472">Membrane</keyword>
<evidence type="ECO:0000313" key="2">
    <source>
        <dbReference type="EMBL" id="MBB6180458.1"/>
    </source>
</evidence>
<keyword evidence="3" id="KW-1185">Reference proteome</keyword>
<evidence type="ECO:0000313" key="3">
    <source>
        <dbReference type="Proteomes" id="UP000535501"/>
    </source>
</evidence>
<feature type="transmembrane region" description="Helical" evidence="1">
    <location>
        <begin position="64"/>
        <end position="87"/>
    </location>
</feature>
<dbReference type="EMBL" id="JACHEJ010000005">
    <property type="protein sequence ID" value="MBB6180458.1"/>
    <property type="molecule type" value="Genomic_DNA"/>
</dbReference>
<dbReference type="Proteomes" id="UP000535501">
    <property type="component" value="Unassembled WGS sequence"/>
</dbReference>
<name>A0A7W9YXY4_9HYPH</name>
<reference evidence="2 3" key="1">
    <citation type="submission" date="2020-08" db="EMBL/GenBank/DDBJ databases">
        <title>Genomic Encyclopedia of Type Strains, Phase IV (KMG-IV): sequencing the most valuable type-strain genomes for metagenomic binning, comparative biology and taxonomic classification.</title>
        <authorList>
            <person name="Goeker M."/>
        </authorList>
    </citation>
    <scope>NUCLEOTIDE SEQUENCE [LARGE SCALE GENOMIC DNA]</scope>
    <source>
        <strain evidence="2 3">DSM 102134</strain>
    </source>
</reference>
<protein>
    <submittedName>
        <fullName evidence="2">Uncharacterized protein</fullName>
    </submittedName>
</protein>